<protein>
    <submittedName>
        <fullName evidence="2">Uncharacterized protein</fullName>
    </submittedName>
</protein>
<dbReference type="AlphaFoldDB" id="K0B3A0"/>
<dbReference type="EMBL" id="CP003326">
    <property type="protein sequence ID" value="AFS79657.1"/>
    <property type="molecule type" value="Genomic_DNA"/>
</dbReference>
<evidence type="ECO:0000313" key="2">
    <source>
        <dbReference type="EMBL" id="AFS79657.1"/>
    </source>
</evidence>
<reference evidence="2 3" key="1">
    <citation type="journal article" date="2012" name="PLoS ONE">
        <title>The purine-utilizing bacterium Clostridium acidurici 9a: a genome-guided metabolic reconsideration.</title>
        <authorList>
            <person name="Hartwich K."/>
            <person name="Poehlein A."/>
            <person name="Daniel R."/>
        </authorList>
    </citation>
    <scope>NUCLEOTIDE SEQUENCE [LARGE SCALE GENOMIC DNA]</scope>
    <source>
        <strain evidence="3">ATCC 7906 / DSM 604 / BCRC 14475 / CIP 104303 / KCTC 5404 / NCIMB 10678 / 9a</strain>
    </source>
</reference>
<proteinExistence type="predicted"/>
<feature type="signal peptide" evidence="1">
    <location>
        <begin position="1"/>
        <end position="23"/>
    </location>
</feature>
<name>K0B3A0_GOTA9</name>
<evidence type="ECO:0000313" key="3">
    <source>
        <dbReference type="Proteomes" id="UP000006094"/>
    </source>
</evidence>
<feature type="chain" id="PRO_5003830865" evidence="1">
    <location>
        <begin position="24"/>
        <end position="215"/>
    </location>
</feature>
<organism evidence="2 3">
    <name type="scientific">Gottschalkia acidurici (strain ATCC 7906 / DSM 604 / BCRC 14475 / CIP 104303 / KCTC 5404 / NCIMB 10678 / 9a)</name>
    <name type="common">Clostridium acidurici</name>
    <dbReference type="NCBI Taxonomy" id="1128398"/>
    <lineage>
        <taxon>Bacteria</taxon>
        <taxon>Bacillati</taxon>
        <taxon>Bacillota</taxon>
        <taxon>Tissierellia</taxon>
        <taxon>Tissierellales</taxon>
        <taxon>Gottschalkiaceae</taxon>
        <taxon>Gottschalkia</taxon>
    </lineage>
</organism>
<dbReference type="OrthoDB" id="3036057at2"/>
<dbReference type="HOGENOM" id="CLU_1281317_0_0_9"/>
<evidence type="ECO:0000256" key="1">
    <source>
        <dbReference type="SAM" id="SignalP"/>
    </source>
</evidence>
<gene>
    <name evidence="2" type="ordered locus">Curi_c26630</name>
</gene>
<keyword evidence="1" id="KW-0732">Signal</keyword>
<dbReference type="KEGG" id="cad:Curi_c26630"/>
<dbReference type="Proteomes" id="UP000006094">
    <property type="component" value="Chromosome"/>
</dbReference>
<sequence>MKKVLKCITISMLVSMSTVPINASSISTNGEVISSEQKLLDDFFGNYSEVYKVDFDERSNKETIENKDVVKDFFENPSEKVHEVYIDENSHNINVGKKEDITARAPNIPTSMAPNSYGPNNFRSNWSGTKNFTYTMYNFCRGTFNVKADTFYEVEIINNATGYTGKFSPEYTNGRWEISINVNSVSTYYARIINKAGGDAKNAEYLAVWPYGCMV</sequence>
<keyword evidence="3" id="KW-1185">Reference proteome</keyword>
<accession>K0B3A0</accession>
<dbReference type="RefSeq" id="WP_014968791.1">
    <property type="nucleotide sequence ID" value="NC_018664.1"/>
</dbReference>